<keyword evidence="2" id="KW-0812">Transmembrane</keyword>
<feature type="coiled-coil region" evidence="1">
    <location>
        <begin position="121"/>
        <end position="155"/>
    </location>
</feature>
<keyword evidence="4" id="KW-1185">Reference proteome</keyword>
<evidence type="ECO:0000313" key="3">
    <source>
        <dbReference type="EMBL" id="CDW53066.1"/>
    </source>
</evidence>
<name>A0A077YYZ7_TRITR</name>
<gene>
    <name evidence="3" type="ORF">TTRE_0000132901</name>
</gene>
<keyword evidence="2" id="KW-0472">Membrane</keyword>
<evidence type="ECO:0000313" key="4">
    <source>
        <dbReference type="Proteomes" id="UP000030665"/>
    </source>
</evidence>
<evidence type="ECO:0008006" key="5">
    <source>
        <dbReference type="Google" id="ProtNLM"/>
    </source>
</evidence>
<sequence length="156" mass="18614">MIVLGADLSVRRPFRIELTSTTVQKRCQHDADNPYVVPKNRFVRLWRRFLLRHPYFGLGCIVGASSLFLFSPYIGHTLKAFTMSKEEYNAYREQIYQRNVNRGRYGEGLSILSYTFDLFSKETIEKEKEMHERMFRQYREEAEKKRRAKEAQKDST</sequence>
<dbReference type="Proteomes" id="UP000030665">
    <property type="component" value="Unassembled WGS sequence"/>
</dbReference>
<evidence type="ECO:0000256" key="1">
    <source>
        <dbReference type="SAM" id="Coils"/>
    </source>
</evidence>
<organism evidence="3 4">
    <name type="scientific">Trichuris trichiura</name>
    <name type="common">Whipworm</name>
    <name type="synonym">Trichocephalus trichiurus</name>
    <dbReference type="NCBI Taxonomy" id="36087"/>
    <lineage>
        <taxon>Eukaryota</taxon>
        <taxon>Metazoa</taxon>
        <taxon>Ecdysozoa</taxon>
        <taxon>Nematoda</taxon>
        <taxon>Enoplea</taxon>
        <taxon>Dorylaimia</taxon>
        <taxon>Trichinellida</taxon>
        <taxon>Trichuridae</taxon>
        <taxon>Trichuris</taxon>
    </lineage>
</organism>
<protein>
    <recommendedName>
        <fullName evidence="5">Transmembrane protein</fullName>
    </recommendedName>
</protein>
<evidence type="ECO:0000256" key="2">
    <source>
        <dbReference type="SAM" id="Phobius"/>
    </source>
</evidence>
<feature type="transmembrane region" description="Helical" evidence="2">
    <location>
        <begin position="55"/>
        <end position="75"/>
    </location>
</feature>
<reference evidence="3" key="1">
    <citation type="submission" date="2014-01" db="EMBL/GenBank/DDBJ databases">
        <authorList>
            <person name="Aslett M."/>
        </authorList>
    </citation>
    <scope>NUCLEOTIDE SEQUENCE</scope>
</reference>
<reference evidence="3" key="2">
    <citation type="submission" date="2014-03" db="EMBL/GenBank/DDBJ databases">
        <title>The whipworm genome and dual-species transcriptomics of an intimate host-pathogen interaction.</title>
        <authorList>
            <person name="Foth B.J."/>
            <person name="Tsai I.J."/>
            <person name="Reid A.J."/>
            <person name="Bancroft A.J."/>
            <person name="Nichol S."/>
            <person name="Tracey A."/>
            <person name="Holroyd N."/>
            <person name="Cotton J.A."/>
            <person name="Stanley E.J."/>
            <person name="Zarowiecki M."/>
            <person name="Liu J.Z."/>
            <person name="Huckvale T."/>
            <person name="Cooper P.J."/>
            <person name="Grencis R.K."/>
            <person name="Berriman M."/>
        </authorList>
    </citation>
    <scope>NUCLEOTIDE SEQUENCE [LARGE SCALE GENOMIC DNA]</scope>
</reference>
<dbReference type="AlphaFoldDB" id="A0A077YYZ7"/>
<proteinExistence type="predicted"/>
<dbReference type="EMBL" id="HG805839">
    <property type="protein sequence ID" value="CDW53066.1"/>
    <property type="molecule type" value="Genomic_DNA"/>
</dbReference>
<keyword evidence="1" id="KW-0175">Coiled coil</keyword>
<accession>A0A077YYZ7</accession>
<keyword evidence="2" id="KW-1133">Transmembrane helix</keyword>